<dbReference type="SMART" id="SM00595">
    <property type="entry name" value="MADF"/>
    <property type="match status" value="1"/>
</dbReference>
<feature type="domain" description="ARID" evidence="2">
    <location>
        <begin position="1"/>
        <end position="73"/>
    </location>
</feature>
<evidence type="ECO:0000259" key="3">
    <source>
        <dbReference type="PROSITE" id="PS51029"/>
    </source>
</evidence>
<proteinExistence type="predicted"/>
<evidence type="ECO:0008006" key="6">
    <source>
        <dbReference type="Google" id="ProtNLM"/>
    </source>
</evidence>
<accession>A0ABD1ETM8</accession>
<feature type="domain" description="MADF" evidence="3">
    <location>
        <begin position="7"/>
        <end position="95"/>
    </location>
</feature>
<dbReference type="PANTHER" id="PTHR12243:SF60">
    <property type="entry name" value="SI:CH211-15D5.12-RELATED"/>
    <property type="match status" value="1"/>
</dbReference>
<sequence length="250" mass="29174">MPINDGQLIDLVHSYDHLYNNKRSDFKDIVKKENSWREISLLLNYPVAEVQARWRYLREKYTREKRTLNTQPSGSAPKATWELMTNLSWLDHYLKKKKRTFLTASRTKSTLDSQNSSSVDISDCNNQENSQETETRNIYMLESDLEDDYSFQTTVQPTESNELPPTSKKKKEVGSLIIAKSLQEVGKSMKNAINAMTVVEKKETNYLNEDFEEIGRMVVLKLKRIKNCKRRKNLKKKIASVLFDFDTDSE</sequence>
<feature type="region of interest" description="Disordered" evidence="1">
    <location>
        <begin position="111"/>
        <end position="133"/>
    </location>
</feature>
<dbReference type="Pfam" id="PF10545">
    <property type="entry name" value="MADF_DNA_bdg"/>
    <property type="match status" value="1"/>
</dbReference>
<evidence type="ECO:0000259" key="2">
    <source>
        <dbReference type="PROSITE" id="PS51011"/>
    </source>
</evidence>
<dbReference type="InterPro" id="IPR001606">
    <property type="entry name" value="ARID_dom"/>
</dbReference>
<evidence type="ECO:0000313" key="4">
    <source>
        <dbReference type="EMBL" id="KAL1502158.1"/>
    </source>
</evidence>
<dbReference type="InterPro" id="IPR039353">
    <property type="entry name" value="TF_Adf1"/>
</dbReference>
<gene>
    <name evidence="4" type="ORF">ABEB36_007344</name>
</gene>
<organism evidence="4 5">
    <name type="scientific">Hypothenemus hampei</name>
    <name type="common">Coffee berry borer</name>
    <dbReference type="NCBI Taxonomy" id="57062"/>
    <lineage>
        <taxon>Eukaryota</taxon>
        <taxon>Metazoa</taxon>
        <taxon>Ecdysozoa</taxon>
        <taxon>Arthropoda</taxon>
        <taxon>Hexapoda</taxon>
        <taxon>Insecta</taxon>
        <taxon>Pterygota</taxon>
        <taxon>Neoptera</taxon>
        <taxon>Endopterygota</taxon>
        <taxon>Coleoptera</taxon>
        <taxon>Polyphaga</taxon>
        <taxon>Cucujiformia</taxon>
        <taxon>Curculionidae</taxon>
        <taxon>Scolytinae</taxon>
        <taxon>Hypothenemus</taxon>
    </lineage>
</organism>
<evidence type="ECO:0000313" key="5">
    <source>
        <dbReference type="Proteomes" id="UP001566132"/>
    </source>
</evidence>
<reference evidence="4 5" key="1">
    <citation type="submission" date="2024-05" db="EMBL/GenBank/DDBJ databases">
        <title>Genetic variation in Jamaican populations of the coffee berry borer (Hypothenemus hampei).</title>
        <authorList>
            <person name="Errbii M."/>
            <person name="Myrie A."/>
        </authorList>
    </citation>
    <scope>NUCLEOTIDE SEQUENCE [LARGE SCALE GENOMIC DNA]</scope>
    <source>
        <strain evidence="4">JA-Hopewell-2020-01-JO</strain>
        <tissue evidence="4">Whole body</tissue>
    </source>
</reference>
<dbReference type="Proteomes" id="UP001566132">
    <property type="component" value="Unassembled WGS sequence"/>
</dbReference>
<name>A0ABD1ETM8_HYPHA</name>
<feature type="compositionally biased region" description="Polar residues" evidence="1">
    <location>
        <begin position="111"/>
        <end position="132"/>
    </location>
</feature>
<dbReference type="PROSITE" id="PS51029">
    <property type="entry name" value="MADF"/>
    <property type="match status" value="1"/>
</dbReference>
<dbReference type="EMBL" id="JBDJPC010000005">
    <property type="protein sequence ID" value="KAL1502158.1"/>
    <property type="molecule type" value="Genomic_DNA"/>
</dbReference>
<dbReference type="InterPro" id="IPR006578">
    <property type="entry name" value="MADF-dom"/>
</dbReference>
<dbReference type="PANTHER" id="PTHR12243">
    <property type="entry name" value="MADF DOMAIN TRANSCRIPTION FACTOR"/>
    <property type="match status" value="1"/>
</dbReference>
<protein>
    <recommendedName>
        <fullName evidence="6">MADF domain-containing protein</fullName>
    </recommendedName>
</protein>
<keyword evidence="5" id="KW-1185">Reference proteome</keyword>
<evidence type="ECO:0000256" key="1">
    <source>
        <dbReference type="SAM" id="MobiDB-lite"/>
    </source>
</evidence>
<dbReference type="AlphaFoldDB" id="A0ABD1ETM8"/>
<dbReference type="PROSITE" id="PS51011">
    <property type="entry name" value="ARID"/>
    <property type="match status" value="1"/>
</dbReference>
<comment type="caution">
    <text evidence="4">The sequence shown here is derived from an EMBL/GenBank/DDBJ whole genome shotgun (WGS) entry which is preliminary data.</text>
</comment>